<dbReference type="InterPro" id="IPR018060">
    <property type="entry name" value="HTH_AraC"/>
</dbReference>
<dbReference type="GO" id="GO:0003700">
    <property type="term" value="F:DNA-binding transcription factor activity"/>
    <property type="evidence" value="ECO:0007669"/>
    <property type="project" value="InterPro"/>
</dbReference>
<dbReference type="AlphaFoldDB" id="A0A6N7VXK0"/>
<organism evidence="5 6">
    <name type="scientific">Anaerococcus porci</name>
    <dbReference type="NCBI Taxonomy" id="2652269"/>
    <lineage>
        <taxon>Bacteria</taxon>
        <taxon>Bacillati</taxon>
        <taxon>Bacillota</taxon>
        <taxon>Tissierellia</taxon>
        <taxon>Tissierellales</taxon>
        <taxon>Peptoniphilaceae</taxon>
        <taxon>Anaerococcus</taxon>
    </lineage>
</organism>
<dbReference type="PRINTS" id="PR00032">
    <property type="entry name" value="HTHARAC"/>
</dbReference>
<evidence type="ECO:0000259" key="4">
    <source>
        <dbReference type="PROSITE" id="PS01124"/>
    </source>
</evidence>
<dbReference type="GO" id="GO:0043565">
    <property type="term" value="F:sequence-specific DNA binding"/>
    <property type="evidence" value="ECO:0007669"/>
    <property type="project" value="InterPro"/>
</dbReference>
<protein>
    <submittedName>
        <fullName evidence="5">Helix-turn-helix transcriptional regulator</fullName>
    </submittedName>
</protein>
<evidence type="ECO:0000313" key="5">
    <source>
        <dbReference type="EMBL" id="MSS78754.1"/>
    </source>
</evidence>
<feature type="domain" description="HTH araC/xylS-type" evidence="4">
    <location>
        <begin position="1"/>
        <end position="46"/>
    </location>
</feature>
<dbReference type="SUPFAM" id="SSF46689">
    <property type="entry name" value="Homeodomain-like"/>
    <property type="match status" value="1"/>
</dbReference>
<comment type="caution">
    <text evidence="5">The sequence shown here is derived from an EMBL/GenBank/DDBJ whole genome shotgun (WGS) entry which is preliminary data.</text>
</comment>
<evidence type="ECO:0000313" key="6">
    <source>
        <dbReference type="Proteomes" id="UP000441925"/>
    </source>
</evidence>
<evidence type="ECO:0000256" key="2">
    <source>
        <dbReference type="ARBA" id="ARBA00023125"/>
    </source>
</evidence>
<gene>
    <name evidence="5" type="ORF">FYJ26_10245</name>
</gene>
<sequence length="55" mass="6403">MLQLYFIYSADKVSDISSAVGYSSQSKFGTAFKKHFDVSALEYRRFNKLKEEKDK</sequence>
<keyword evidence="6" id="KW-1185">Reference proteome</keyword>
<keyword evidence="1" id="KW-0805">Transcription regulation</keyword>
<proteinExistence type="predicted"/>
<keyword evidence="3" id="KW-0804">Transcription</keyword>
<evidence type="ECO:0000256" key="3">
    <source>
        <dbReference type="ARBA" id="ARBA00023163"/>
    </source>
</evidence>
<evidence type="ECO:0000256" key="1">
    <source>
        <dbReference type="ARBA" id="ARBA00023015"/>
    </source>
</evidence>
<dbReference type="Pfam" id="PF12833">
    <property type="entry name" value="HTH_18"/>
    <property type="match status" value="1"/>
</dbReference>
<name>A0A6N7VXK0_9FIRM</name>
<dbReference type="PROSITE" id="PS01124">
    <property type="entry name" value="HTH_ARAC_FAMILY_2"/>
    <property type="match status" value="1"/>
</dbReference>
<dbReference type="InterPro" id="IPR020449">
    <property type="entry name" value="Tscrpt_reg_AraC-type_HTH"/>
</dbReference>
<accession>A0A6N7VXK0</accession>
<keyword evidence="2" id="KW-0238">DNA-binding</keyword>
<reference evidence="5 6" key="1">
    <citation type="submission" date="2019-08" db="EMBL/GenBank/DDBJ databases">
        <title>In-depth cultivation of the pig gut microbiome towards novel bacterial diversity and tailored functional studies.</title>
        <authorList>
            <person name="Wylensek D."/>
            <person name="Hitch T.C.A."/>
            <person name="Clavel T."/>
        </authorList>
    </citation>
    <scope>NUCLEOTIDE SEQUENCE [LARGE SCALE GENOMIC DNA]</scope>
    <source>
        <strain evidence="5 6">WCA-380-WT-2B</strain>
    </source>
</reference>
<dbReference type="InterPro" id="IPR009057">
    <property type="entry name" value="Homeodomain-like_sf"/>
</dbReference>
<dbReference type="Proteomes" id="UP000441925">
    <property type="component" value="Unassembled WGS sequence"/>
</dbReference>
<dbReference type="Gene3D" id="1.10.10.60">
    <property type="entry name" value="Homeodomain-like"/>
    <property type="match status" value="1"/>
</dbReference>
<dbReference type="EMBL" id="VULQ01000020">
    <property type="protein sequence ID" value="MSS78754.1"/>
    <property type="molecule type" value="Genomic_DNA"/>
</dbReference>